<sequence length="42" mass="4755">MGTEHFAGVVERSTLDNSAFEAAKSPTWLALIDVLGRFRQWF</sequence>
<name>A0A5C6ASJ9_9BACT</name>
<evidence type="ECO:0000313" key="2">
    <source>
        <dbReference type="Proteomes" id="UP000320176"/>
    </source>
</evidence>
<protein>
    <submittedName>
        <fullName evidence="1">Uncharacterized protein</fullName>
    </submittedName>
</protein>
<proteinExistence type="predicted"/>
<dbReference type="EMBL" id="SJPN01000004">
    <property type="protein sequence ID" value="TWU02965.1"/>
    <property type="molecule type" value="Genomic_DNA"/>
</dbReference>
<accession>A0A5C6ASJ9</accession>
<dbReference type="AlphaFoldDB" id="A0A5C6ASJ9"/>
<reference evidence="1 2" key="1">
    <citation type="submission" date="2019-02" db="EMBL/GenBank/DDBJ databases">
        <title>Deep-cultivation of Planctomycetes and their phenomic and genomic characterization uncovers novel biology.</title>
        <authorList>
            <person name="Wiegand S."/>
            <person name="Jogler M."/>
            <person name="Boedeker C."/>
            <person name="Pinto D."/>
            <person name="Vollmers J."/>
            <person name="Rivas-Marin E."/>
            <person name="Kohn T."/>
            <person name="Peeters S.H."/>
            <person name="Heuer A."/>
            <person name="Rast P."/>
            <person name="Oberbeckmann S."/>
            <person name="Bunk B."/>
            <person name="Jeske O."/>
            <person name="Meyerdierks A."/>
            <person name="Storesund J.E."/>
            <person name="Kallscheuer N."/>
            <person name="Luecker S."/>
            <person name="Lage O.M."/>
            <person name="Pohl T."/>
            <person name="Merkel B.J."/>
            <person name="Hornburger P."/>
            <person name="Mueller R.-W."/>
            <person name="Bruemmer F."/>
            <person name="Labrenz M."/>
            <person name="Spormann A.M."/>
            <person name="Op Den Camp H."/>
            <person name="Overmann J."/>
            <person name="Amann R."/>
            <person name="Jetten M.S.M."/>
            <person name="Mascher T."/>
            <person name="Medema M.H."/>
            <person name="Devos D.P."/>
            <person name="Kaster A.-K."/>
            <person name="Ovreas L."/>
            <person name="Rohde M."/>
            <person name="Galperin M.Y."/>
            <person name="Jogler C."/>
        </authorList>
    </citation>
    <scope>NUCLEOTIDE SEQUENCE [LARGE SCALE GENOMIC DNA]</scope>
    <source>
        <strain evidence="1 2">Pla52n</strain>
    </source>
</reference>
<keyword evidence="2" id="KW-1185">Reference proteome</keyword>
<evidence type="ECO:0000313" key="1">
    <source>
        <dbReference type="EMBL" id="TWU02965.1"/>
    </source>
</evidence>
<gene>
    <name evidence="1" type="ORF">Pla52n_40540</name>
</gene>
<comment type="caution">
    <text evidence="1">The sequence shown here is derived from an EMBL/GenBank/DDBJ whole genome shotgun (WGS) entry which is preliminary data.</text>
</comment>
<dbReference type="Proteomes" id="UP000320176">
    <property type="component" value="Unassembled WGS sequence"/>
</dbReference>
<organism evidence="1 2">
    <name type="scientific">Stieleria varia</name>
    <dbReference type="NCBI Taxonomy" id="2528005"/>
    <lineage>
        <taxon>Bacteria</taxon>
        <taxon>Pseudomonadati</taxon>
        <taxon>Planctomycetota</taxon>
        <taxon>Planctomycetia</taxon>
        <taxon>Pirellulales</taxon>
        <taxon>Pirellulaceae</taxon>
        <taxon>Stieleria</taxon>
    </lineage>
</organism>